<evidence type="ECO:0000259" key="7">
    <source>
        <dbReference type="PROSITE" id="PS50043"/>
    </source>
</evidence>
<organism evidence="9 10">
    <name type="scientific">Nocardioides daphniae</name>
    <dbReference type="NCBI Taxonomy" id="402297"/>
    <lineage>
        <taxon>Bacteria</taxon>
        <taxon>Bacillati</taxon>
        <taxon>Actinomycetota</taxon>
        <taxon>Actinomycetes</taxon>
        <taxon>Propionibacteriales</taxon>
        <taxon>Nocardioidaceae</taxon>
        <taxon>Nocardioides</taxon>
    </lineage>
</organism>
<evidence type="ECO:0000256" key="4">
    <source>
        <dbReference type="ARBA" id="ARBA00023163"/>
    </source>
</evidence>
<dbReference type="GO" id="GO:0003677">
    <property type="term" value="F:DNA binding"/>
    <property type="evidence" value="ECO:0007669"/>
    <property type="project" value="UniProtKB-KW"/>
</dbReference>
<dbReference type="Proteomes" id="UP000297025">
    <property type="component" value="Chromosome"/>
</dbReference>
<keyword evidence="2" id="KW-0805">Transcription regulation</keyword>
<dbReference type="InterPro" id="IPR039420">
    <property type="entry name" value="WalR-like"/>
</dbReference>
<keyword evidence="3" id="KW-0238">DNA-binding</keyword>
<dbReference type="InterPro" id="IPR001789">
    <property type="entry name" value="Sig_transdc_resp-reg_receiver"/>
</dbReference>
<dbReference type="GO" id="GO:0006355">
    <property type="term" value="P:regulation of DNA-templated transcription"/>
    <property type="evidence" value="ECO:0007669"/>
    <property type="project" value="InterPro"/>
</dbReference>
<dbReference type="PROSITE" id="PS50110">
    <property type="entry name" value="RESPONSE_REGULATORY"/>
    <property type="match status" value="1"/>
</dbReference>
<reference evidence="9 10" key="1">
    <citation type="journal article" date="2008" name="Int. J. Syst. Evol. Microbiol.">
        <title>Nocardioides daphniae sp. nov., isolated from Daphnia cucullata (Crustacea: Cladocera).</title>
        <authorList>
            <person name="Toth E.M."/>
            <person name="Keki Z."/>
            <person name="Homonnay Z.G."/>
            <person name="Borsodi A.K."/>
            <person name="Marialigeti K."/>
            <person name="Schumann P."/>
        </authorList>
    </citation>
    <scope>NUCLEOTIDE SEQUENCE [LARGE SCALE GENOMIC DNA]</scope>
    <source>
        <strain evidence="9 10">JCM 16608</strain>
    </source>
</reference>
<dbReference type="PROSITE" id="PS50043">
    <property type="entry name" value="HTH_LUXR_2"/>
    <property type="match status" value="1"/>
</dbReference>
<dbReference type="KEGG" id="ndp:E2C04_14815"/>
<feature type="domain" description="HTH luxR-type" evidence="7">
    <location>
        <begin position="218"/>
        <end position="283"/>
    </location>
</feature>
<dbReference type="InterPro" id="IPR058245">
    <property type="entry name" value="NreC/VraR/RcsB-like_REC"/>
</dbReference>
<gene>
    <name evidence="9" type="ORF">E2C04_14815</name>
</gene>
<dbReference type="InterPro" id="IPR016032">
    <property type="entry name" value="Sig_transdc_resp-reg_C-effctor"/>
</dbReference>
<dbReference type="EMBL" id="CP038462">
    <property type="protein sequence ID" value="QCC78787.1"/>
    <property type="molecule type" value="Genomic_DNA"/>
</dbReference>
<sequence>MGSRFGGNVTGWHGPGRLASRDHPRPRSRVSQVLEGCQKQLYSDQSSRIPRRSSRGVHNGARRVAGTRLNVPVQKIRVFLLDDHEIVRRGLRHLLEAEDDMTVVGEAGTVEDGRRRVLEQRPDVALLDARLPDGSGFDVARGVREVAPEIRTMILSSYDDEETLVAAFSAGVSGYVLKQIEADSLLDGIREVARGKSLVAPAVASRMMERMRQTQESTVGALADLTSQERRILQLIGAGLTNREIGDRLFLSEKTIKNNVTPLLAKLGVQRRTQAAVLAARLDD</sequence>
<keyword evidence="4" id="KW-0804">Transcription</keyword>
<dbReference type="SMART" id="SM00448">
    <property type="entry name" value="REC"/>
    <property type="match status" value="1"/>
</dbReference>
<evidence type="ECO:0000259" key="8">
    <source>
        <dbReference type="PROSITE" id="PS50110"/>
    </source>
</evidence>
<dbReference type="SUPFAM" id="SSF52172">
    <property type="entry name" value="CheY-like"/>
    <property type="match status" value="1"/>
</dbReference>
<proteinExistence type="predicted"/>
<evidence type="ECO:0000313" key="9">
    <source>
        <dbReference type="EMBL" id="QCC78787.1"/>
    </source>
</evidence>
<evidence type="ECO:0000313" key="10">
    <source>
        <dbReference type="Proteomes" id="UP000297025"/>
    </source>
</evidence>
<dbReference type="SUPFAM" id="SSF46894">
    <property type="entry name" value="C-terminal effector domain of the bipartite response regulators"/>
    <property type="match status" value="1"/>
</dbReference>
<evidence type="ECO:0000256" key="3">
    <source>
        <dbReference type="ARBA" id="ARBA00023125"/>
    </source>
</evidence>
<evidence type="ECO:0000256" key="5">
    <source>
        <dbReference type="PROSITE-ProRule" id="PRU00169"/>
    </source>
</evidence>
<evidence type="ECO:0000256" key="1">
    <source>
        <dbReference type="ARBA" id="ARBA00022553"/>
    </source>
</evidence>
<dbReference type="SMART" id="SM00421">
    <property type="entry name" value="HTH_LUXR"/>
    <property type="match status" value="1"/>
</dbReference>
<dbReference type="Gene3D" id="3.40.50.2300">
    <property type="match status" value="1"/>
</dbReference>
<accession>A0A4V1CWX5</accession>
<feature type="domain" description="Response regulatory" evidence="8">
    <location>
        <begin position="77"/>
        <end position="193"/>
    </location>
</feature>
<dbReference type="AlphaFoldDB" id="A0A4V1CWX5"/>
<evidence type="ECO:0000256" key="6">
    <source>
        <dbReference type="SAM" id="MobiDB-lite"/>
    </source>
</evidence>
<feature type="modified residue" description="4-aspartylphosphate" evidence="5">
    <location>
        <position position="128"/>
    </location>
</feature>
<dbReference type="GO" id="GO:0000160">
    <property type="term" value="P:phosphorelay signal transduction system"/>
    <property type="evidence" value="ECO:0007669"/>
    <property type="project" value="InterPro"/>
</dbReference>
<feature type="region of interest" description="Disordered" evidence="6">
    <location>
        <begin position="1"/>
        <end position="30"/>
    </location>
</feature>
<dbReference type="PANTHER" id="PTHR43214:SF24">
    <property type="entry name" value="TRANSCRIPTIONAL REGULATORY PROTEIN NARL-RELATED"/>
    <property type="match status" value="1"/>
</dbReference>
<dbReference type="Pfam" id="PF00072">
    <property type="entry name" value="Response_reg"/>
    <property type="match status" value="1"/>
</dbReference>
<evidence type="ECO:0000256" key="2">
    <source>
        <dbReference type="ARBA" id="ARBA00023015"/>
    </source>
</evidence>
<dbReference type="CDD" id="cd06170">
    <property type="entry name" value="LuxR_C_like"/>
    <property type="match status" value="1"/>
</dbReference>
<dbReference type="InterPro" id="IPR000792">
    <property type="entry name" value="Tscrpt_reg_LuxR_C"/>
</dbReference>
<keyword evidence="1 5" id="KW-0597">Phosphoprotein</keyword>
<dbReference type="PANTHER" id="PTHR43214">
    <property type="entry name" value="TWO-COMPONENT RESPONSE REGULATOR"/>
    <property type="match status" value="1"/>
</dbReference>
<name>A0A4V1CWX5_9ACTN</name>
<dbReference type="CDD" id="cd17535">
    <property type="entry name" value="REC_NarL-like"/>
    <property type="match status" value="1"/>
</dbReference>
<dbReference type="OrthoDB" id="9808843at2"/>
<dbReference type="PRINTS" id="PR00038">
    <property type="entry name" value="HTHLUXR"/>
</dbReference>
<dbReference type="Pfam" id="PF00196">
    <property type="entry name" value="GerE"/>
    <property type="match status" value="1"/>
</dbReference>
<dbReference type="InterPro" id="IPR011006">
    <property type="entry name" value="CheY-like_superfamily"/>
</dbReference>
<protein>
    <submittedName>
        <fullName evidence="9">Response regulator transcription factor</fullName>
    </submittedName>
</protein>